<feature type="chain" id="PRO_5018042501" evidence="1">
    <location>
        <begin position="24"/>
        <end position="672"/>
    </location>
</feature>
<name>A0A3L7DYZ1_9GAMM</name>
<evidence type="ECO:0000313" key="3">
    <source>
        <dbReference type="Proteomes" id="UP000265509"/>
    </source>
</evidence>
<keyword evidence="1" id="KW-0732">Signal</keyword>
<comment type="caution">
    <text evidence="2">The sequence shown here is derived from an EMBL/GenBank/DDBJ whole genome shotgun (WGS) entry which is preliminary data.</text>
</comment>
<accession>A0A3L7DYZ1</accession>
<organism evidence="2 3">
    <name type="scientific">Seongchinamella sediminis</name>
    <dbReference type="NCBI Taxonomy" id="2283635"/>
    <lineage>
        <taxon>Bacteria</taxon>
        <taxon>Pseudomonadati</taxon>
        <taxon>Pseudomonadota</taxon>
        <taxon>Gammaproteobacteria</taxon>
        <taxon>Cellvibrionales</taxon>
        <taxon>Halieaceae</taxon>
        <taxon>Seongchinamella</taxon>
    </lineage>
</organism>
<dbReference type="Proteomes" id="UP000265509">
    <property type="component" value="Unassembled WGS sequence"/>
</dbReference>
<feature type="signal peptide" evidence="1">
    <location>
        <begin position="1"/>
        <end position="23"/>
    </location>
</feature>
<evidence type="ECO:0000313" key="2">
    <source>
        <dbReference type="EMBL" id="RLQ21760.1"/>
    </source>
</evidence>
<evidence type="ECO:0000256" key="1">
    <source>
        <dbReference type="SAM" id="SignalP"/>
    </source>
</evidence>
<reference evidence="2 3" key="1">
    <citation type="submission" date="2018-07" db="EMBL/GenBank/DDBJ databases">
        <title>Halioglobus sp. genome submission.</title>
        <authorList>
            <person name="Ye M.-Q."/>
            <person name="Du Z.-J."/>
        </authorList>
    </citation>
    <scope>NUCLEOTIDE SEQUENCE [LARGE SCALE GENOMIC DNA]</scope>
    <source>
        <strain evidence="2 3">U0301</strain>
    </source>
</reference>
<keyword evidence="3" id="KW-1185">Reference proteome</keyword>
<protein>
    <submittedName>
        <fullName evidence="2">Uncharacterized protein</fullName>
    </submittedName>
</protein>
<sequence>MLRQAARKIRHVLTLLVGLALLAGCDSGSSGGSREQSTAESPFCPASDAPVVNKVDPALASLYGIPAEQKQTLQTIRNAIFGGSLINAALQQTTISGEEPPVFPLELRDRSILVWRIDPAQVEAFSREIGLQNPLTLARAPLPGVADRSASSTEGHYYLLADIANTARGERGAKLEWKTFVSRDSDPTPRLYRFSKATSKAGLDLLEPRDVAASELQVSKSDEGVSVLLNGAADSLEVDIPLGNTAAAEPLLLSEEFLTAGEQTLGPNGLQSRYYYDGSSVSAPFSSIAVDQVRLTGNQPWLAYTENLAQVLVAGQVSEHLVQPANEAFEASPGAPCVAGPEGAGSAAELFSCLVGQALSGQSPPAVYAALYAAADNLGLSPSGLATLHYGIADLYQALAVYAGAERPKLFFALKPEPRAIFINFEIPEDRAEDFRQAFLPDSFELAQIRFYPEQCEPVYAVSLNVYEATGQNLDSFRAEWSTYVINPAEADPQPRFMVLEAQSTAGGLDPVIALERYRDWQQRNPGQAFNFLDPETLIQLIEEPNENFSYSLDRANGVRIQLSDGEEDISVDVAIAYPEPADILTTRPLVTWMEANDFVYWQEVADILKYDSKVMFAELLVFEAQPSDTIIDTTFEAYVKPEPLPIILWNGPQNIALEPWGNLDDIPVLAE</sequence>
<dbReference type="EMBL" id="QRAN01000010">
    <property type="protein sequence ID" value="RLQ21760.1"/>
    <property type="molecule type" value="Genomic_DNA"/>
</dbReference>
<dbReference type="OrthoDB" id="5855148at2"/>
<gene>
    <name evidence="2" type="ORF">DWB85_10755</name>
</gene>
<dbReference type="PROSITE" id="PS51257">
    <property type="entry name" value="PROKAR_LIPOPROTEIN"/>
    <property type="match status" value="1"/>
</dbReference>
<proteinExistence type="predicted"/>
<dbReference type="AlphaFoldDB" id="A0A3L7DYZ1"/>
<dbReference type="RefSeq" id="WP_117954367.1">
    <property type="nucleotide sequence ID" value="NZ_QRAN01000010.1"/>
</dbReference>